<proteinExistence type="inferred from homology"/>
<dbReference type="PANTHER" id="PTHR11060:SF0">
    <property type="entry name" value="PROTEIN MEMO1"/>
    <property type="match status" value="1"/>
</dbReference>
<feature type="non-terminal residue" evidence="2">
    <location>
        <position position="131"/>
    </location>
</feature>
<evidence type="ECO:0000256" key="1">
    <source>
        <dbReference type="ARBA" id="ARBA00006315"/>
    </source>
</evidence>
<protein>
    <recommendedName>
        <fullName evidence="3">AmmeMemoRadiSam system protein B</fullName>
    </recommendedName>
</protein>
<dbReference type="EMBL" id="BARS01028631">
    <property type="protein sequence ID" value="GAG10717.1"/>
    <property type="molecule type" value="Genomic_DNA"/>
</dbReference>
<evidence type="ECO:0008006" key="3">
    <source>
        <dbReference type="Google" id="ProtNLM"/>
    </source>
</evidence>
<organism evidence="2">
    <name type="scientific">marine sediment metagenome</name>
    <dbReference type="NCBI Taxonomy" id="412755"/>
    <lineage>
        <taxon>unclassified sequences</taxon>
        <taxon>metagenomes</taxon>
        <taxon>ecological metagenomes</taxon>
    </lineage>
</organism>
<comment type="similarity">
    <text evidence="1">Belongs to the MEMO1 family.</text>
</comment>
<dbReference type="Pfam" id="PF01875">
    <property type="entry name" value="Memo"/>
    <property type="match status" value="1"/>
</dbReference>
<dbReference type="CDD" id="cd07361">
    <property type="entry name" value="MEMO_like"/>
    <property type="match status" value="1"/>
</dbReference>
<dbReference type="InterPro" id="IPR002737">
    <property type="entry name" value="MEMO1_fam"/>
</dbReference>
<dbReference type="Gene3D" id="3.40.830.10">
    <property type="entry name" value="LigB-like"/>
    <property type="match status" value="1"/>
</dbReference>
<accession>X0VHM5</accession>
<gene>
    <name evidence="2" type="ORF">S01H1_44851</name>
</gene>
<dbReference type="NCBIfam" id="TIGR04336">
    <property type="entry name" value="AmmeMemoSam_B"/>
    <property type="match status" value="1"/>
</dbReference>
<dbReference type="PANTHER" id="PTHR11060">
    <property type="entry name" value="PROTEIN MEMO1"/>
    <property type="match status" value="1"/>
</dbReference>
<dbReference type="AlphaFoldDB" id="X0VHM5"/>
<sequence>MVVRKAAVAGSFYPRYKPDLLRLLNESFINDQFGPGEELKSSNQEQRTILGGVSPHAGFTYSGCCAAFTYLNLFKERVPDTVIILGTDHIGYGKVALMREGKWETPLGYLEIDENLSKEILKNSETIIDDE</sequence>
<name>X0VHM5_9ZZZZ</name>
<comment type="caution">
    <text evidence="2">The sequence shown here is derived from an EMBL/GenBank/DDBJ whole genome shotgun (WGS) entry which is preliminary data.</text>
</comment>
<reference evidence="2" key="1">
    <citation type="journal article" date="2014" name="Front. Microbiol.">
        <title>High frequency of phylogenetically diverse reductive dehalogenase-homologous genes in deep subseafloor sedimentary metagenomes.</title>
        <authorList>
            <person name="Kawai M."/>
            <person name="Futagami T."/>
            <person name="Toyoda A."/>
            <person name="Takaki Y."/>
            <person name="Nishi S."/>
            <person name="Hori S."/>
            <person name="Arai W."/>
            <person name="Tsubouchi T."/>
            <person name="Morono Y."/>
            <person name="Uchiyama I."/>
            <person name="Ito T."/>
            <person name="Fujiyama A."/>
            <person name="Inagaki F."/>
            <person name="Takami H."/>
        </authorList>
    </citation>
    <scope>NUCLEOTIDE SEQUENCE</scope>
    <source>
        <strain evidence="2">Expedition CK06-06</strain>
    </source>
</reference>
<evidence type="ECO:0000313" key="2">
    <source>
        <dbReference type="EMBL" id="GAG10717.1"/>
    </source>
</evidence>